<keyword evidence="2 6" id="KW-0533">Nickel</keyword>
<comment type="catalytic activity">
    <reaction evidence="6">
        <text>Ni-sirohydrochlorin + 2 H(+) = sirohydrochlorin + Ni(2+)</text>
        <dbReference type="Rhea" id="RHEA:52796"/>
        <dbReference type="ChEBI" id="CHEBI:15378"/>
        <dbReference type="ChEBI" id="CHEBI:49786"/>
        <dbReference type="ChEBI" id="CHEBI:58351"/>
        <dbReference type="ChEBI" id="CHEBI:136841"/>
        <dbReference type="EC" id="4.99.1.11"/>
    </reaction>
</comment>
<dbReference type="GO" id="GO:0050897">
    <property type="term" value="F:cobalt ion binding"/>
    <property type="evidence" value="ECO:0007669"/>
    <property type="project" value="UniProtKB-UniRule"/>
</dbReference>
<keyword evidence="1 6" id="KW-0169">Cobalamin biosynthesis</keyword>
<dbReference type="UniPathway" id="UPA00148">
    <property type="reaction ID" value="UER00223"/>
</dbReference>
<dbReference type="InterPro" id="IPR023652">
    <property type="entry name" value="SiroHydchlorin_Cochelatase"/>
</dbReference>
<dbReference type="GO" id="GO:0016852">
    <property type="term" value="F:sirohydrochlorin cobaltochelatase activity"/>
    <property type="evidence" value="ECO:0007669"/>
    <property type="project" value="UniProtKB-UniRule"/>
</dbReference>
<evidence type="ECO:0000256" key="6">
    <source>
        <dbReference type="HAMAP-Rule" id="MF_00785"/>
    </source>
</evidence>
<evidence type="ECO:0000256" key="1">
    <source>
        <dbReference type="ARBA" id="ARBA00022573"/>
    </source>
</evidence>
<evidence type="ECO:0000256" key="2">
    <source>
        <dbReference type="ARBA" id="ARBA00022596"/>
    </source>
</evidence>
<dbReference type="NCBIfam" id="NF002090">
    <property type="entry name" value="PRK00923.1"/>
    <property type="match status" value="1"/>
</dbReference>
<sequence>MCLTLTKKEVFHMSEKIGILAIGHGSRLPYNKEVVTNIANTIAEKHPEYVIRTGFMENCGPSVQEAMKEFEGTGVTRIAAVPVFLASGVHITEDIPEILKLDPQTNEGKFEVDGNEVPVVYGKPLGNHEMLADLVFERAKEVI</sequence>
<reference evidence="7 8" key="1">
    <citation type="submission" date="2018-10" db="EMBL/GenBank/DDBJ databases">
        <title>Cultivation of a novel Methanohalophilus strain from Kebrit Deep of the Red Sea and a genomic comparison of members of the genus Methanohalophilus.</title>
        <authorList>
            <person name="Guan Y."/>
            <person name="Ngugi D.K."/>
            <person name="Stingl U."/>
        </authorList>
    </citation>
    <scope>NUCLEOTIDE SEQUENCE [LARGE SCALE GENOMIC DNA]</scope>
    <source>
        <strain evidence="7 8">DSM 7471</strain>
    </source>
</reference>
<feature type="binding site" evidence="6">
    <location>
        <begin position="85"/>
        <end position="90"/>
    </location>
    <ligand>
        <name>substrate</name>
    </ligand>
</feature>
<evidence type="ECO:0000313" key="8">
    <source>
        <dbReference type="Proteomes" id="UP000278252"/>
    </source>
</evidence>
<dbReference type="EC" id="4.99.1.3" evidence="6"/>
<evidence type="ECO:0000256" key="3">
    <source>
        <dbReference type="ARBA" id="ARBA00022723"/>
    </source>
</evidence>
<dbReference type="CDD" id="cd03416">
    <property type="entry name" value="CbiX_SirB_N"/>
    <property type="match status" value="1"/>
</dbReference>
<comment type="catalytic activity">
    <reaction evidence="6">
        <text>Co-sirohydrochlorin + 2 H(+) = sirohydrochlorin + Co(2+)</text>
        <dbReference type="Rhea" id="RHEA:15893"/>
        <dbReference type="ChEBI" id="CHEBI:15378"/>
        <dbReference type="ChEBI" id="CHEBI:48828"/>
        <dbReference type="ChEBI" id="CHEBI:58351"/>
        <dbReference type="ChEBI" id="CHEBI:60049"/>
        <dbReference type="EC" id="4.99.1.3"/>
    </reaction>
</comment>
<feature type="binding site" evidence="6">
    <location>
        <position position="90"/>
    </location>
    <ligand>
        <name>Ni(2+)</name>
        <dbReference type="ChEBI" id="CHEBI:49786"/>
    </ligand>
</feature>
<proteinExistence type="inferred from homology"/>
<comment type="similarity">
    <text evidence="6">Belongs to the CbiX family. CbiXS subfamily.</text>
</comment>
<dbReference type="Gene3D" id="3.40.50.1400">
    <property type="match status" value="1"/>
</dbReference>
<dbReference type="PANTHER" id="PTHR33542">
    <property type="entry name" value="SIROHYDROCHLORIN FERROCHELATASE, CHLOROPLASTIC"/>
    <property type="match status" value="1"/>
</dbReference>
<dbReference type="NCBIfam" id="NF033198">
    <property type="entry name" value="F430_CfbA"/>
    <property type="match status" value="1"/>
</dbReference>
<dbReference type="GO" id="GO:0015948">
    <property type="term" value="P:methanogenesis"/>
    <property type="evidence" value="ECO:0007669"/>
    <property type="project" value="UniProtKB-KW"/>
</dbReference>
<comment type="subunit">
    <text evidence="6">Homotetramer; dimer of dimers.</text>
</comment>
<evidence type="ECO:0000256" key="5">
    <source>
        <dbReference type="ARBA" id="ARBA00023285"/>
    </source>
</evidence>
<protein>
    <recommendedName>
        <fullName evidence="6">Sirohydrochlorin cobaltochelatase</fullName>
        <ecNumber evidence="6">4.99.1.3</ecNumber>
    </recommendedName>
    <alternativeName>
        <fullName evidence="6">CbiXS</fullName>
    </alternativeName>
    <alternativeName>
        <fullName evidence="6">Sirohydrochlorin nickelchelatase</fullName>
        <ecNumber evidence="6">4.99.1.11</ecNumber>
    </alternativeName>
</protein>
<keyword evidence="5 6" id="KW-0170">Cobalt</keyword>
<dbReference type="PANTHER" id="PTHR33542:SF3">
    <property type="entry name" value="SIROHYDROCHLORIN FERROCHELATASE, CHLOROPLASTIC"/>
    <property type="match status" value="1"/>
</dbReference>
<dbReference type="SUPFAM" id="SSF53800">
    <property type="entry name" value="Chelatase"/>
    <property type="match status" value="1"/>
</dbReference>
<dbReference type="GO" id="GO:0019251">
    <property type="term" value="P:anaerobic cobalamin biosynthetic process"/>
    <property type="evidence" value="ECO:0007669"/>
    <property type="project" value="UniProtKB-UniRule"/>
</dbReference>
<dbReference type="RefSeq" id="WP_072360087.1">
    <property type="nucleotide sequence ID" value="NZ_FXBN01000003.1"/>
</dbReference>
<feature type="binding site" evidence="6">
    <location>
        <position position="24"/>
    </location>
    <ligand>
        <name>Co(2+)</name>
        <dbReference type="ChEBI" id="CHEBI:48828"/>
    </ligand>
</feature>
<feature type="binding site" evidence="6">
    <location>
        <position position="90"/>
    </location>
    <ligand>
        <name>Co(2+)</name>
        <dbReference type="ChEBI" id="CHEBI:48828"/>
    </ligand>
</feature>
<dbReference type="EC" id="4.99.1.11" evidence="6"/>
<comment type="pathway">
    <text evidence="6">Cofactor biosynthesis; adenosylcobalamin biosynthesis; cob(II)yrinate a,c-diamide from sirohydrochlorin (anaerobic route): step 1/10.</text>
</comment>
<dbReference type="AlphaFoldDB" id="A0A3M9LDY2"/>
<feature type="binding site" evidence="6">
    <location>
        <position position="24"/>
    </location>
    <ligand>
        <name>Ni(2+)</name>
        <dbReference type="ChEBI" id="CHEBI:49786"/>
    </ligand>
</feature>
<evidence type="ECO:0000313" key="7">
    <source>
        <dbReference type="EMBL" id="RNI11524.1"/>
    </source>
</evidence>
<dbReference type="Proteomes" id="UP000278252">
    <property type="component" value="Unassembled WGS sequence"/>
</dbReference>
<accession>A0A3M9LDY2</accession>
<comment type="caution">
    <text evidence="7">The sequence shown here is derived from an EMBL/GenBank/DDBJ whole genome shotgun (WGS) entry which is preliminary data.</text>
</comment>
<organism evidence="7 8">
    <name type="scientific">Methanohalophilus portucalensis FDF-1</name>
    <dbReference type="NCBI Taxonomy" id="523843"/>
    <lineage>
        <taxon>Archaea</taxon>
        <taxon>Methanobacteriati</taxon>
        <taxon>Methanobacteriota</taxon>
        <taxon>Stenosarchaea group</taxon>
        <taxon>Methanomicrobia</taxon>
        <taxon>Methanosarcinales</taxon>
        <taxon>Methanosarcinaceae</taxon>
        <taxon>Methanohalophilus</taxon>
    </lineage>
</organism>
<comment type="caution">
    <text evidence="6">Lacks conserved residue(s) required for the propagation of feature annotation.</text>
</comment>
<dbReference type="Pfam" id="PF01903">
    <property type="entry name" value="CbiX"/>
    <property type="match status" value="1"/>
</dbReference>
<keyword evidence="4 6" id="KW-0456">Lyase</keyword>
<dbReference type="InterPro" id="IPR050963">
    <property type="entry name" value="Sirohydro_Cobaltochel/CbiX"/>
</dbReference>
<dbReference type="GO" id="GO:0016151">
    <property type="term" value="F:nickel cation binding"/>
    <property type="evidence" value="ECO:0007669"/>
    <property type="project" value="UniProtKB-UniRule"/>
</dbReference>
<name>A0A3M9LDY2_9EURY</name>
<evidence type="ECO:0000256" key="4">
    <source>
        <dbReference type="ARBA" id="ARBA00023239"/>
    </source>
</evidence>
<dbReference type="EMBL" id="RJJH01000010">
    <property type="protein sequence ID" value="RNI11524.1"/>
    <property type="molecule type" value="Genomic_DNA"/>
</dbReference>
<keyword evidence="3 6" id="KW-0479">Metal-binding</keyword>
<dbReference type="InterPro" id="IPR002762">
    <property type="entry name" value="CbiX-like"/>
</dbReference>
<dbReference type="HAMAP" id="MF_00785">
    <property type="entry name" value="CbiX"/>
    <property type="match status" value="1"/>
</dbReference>
<gene>
    <name evidence="6 7" type="primary">cfbA</name>
    <name evidence="6" type="synonym">cbiX</name>
    <name evidence="7" type="ORF">EFE41_04710</name>
</gene>
<comment type="function">
    <text evidence="6">Catalyzes the insertion of Co(2+) into sirohydrochlorin as part of the anaerobic pathway to cobalamin biosynthesis. Involved in the biosynthesis of the unique nickel-containing tetrapyrrole coenzyme F430, the prosthetic group of methyl-coenzyme M reductase (MCR), which plays a key role in methanogenesis and anaerobic methane oxidation. Catalyzes the insertion of Ni(2+) into sirohydrochlorin to yield Ni-sirohydrochlorin.</text>
</comment>
<keyword evidence="6" id="KW-0484">Methanogenesis</keyword>
<feature type="active site" description="Proton acceptor" evidence="6">
    <location>
        <position position="24"/>
    </location>
</feature>
<dbReference type="OrthoDB" id="11653at2157"/>